<dbReference type="Proteomes" id="UP000480425">
    <property type="component" value="Unassembled WGS sequence"/>
</dbReference>
<feature type="domain" description="Knr4/Smi1-like" evidence="1">
    <location>
        <begin position="48"/>
        <end position="167"/>
    </location>
</feature>
<dbReference type="SUPFAM" id="SSF160631">
    <property type="entry name" value="SMI1/KNR4-like"/>
    <property type="match status" value="1"/>
</dbReference>
<name>A0A6G1TZL0_9BACT</name>
<evidence type="ECO:0000313" key="2">
    <source>
        <dbReference type="EMBL" id="MQN80220.1"/>
    </source>
</evidence>
<organism evidence="2 3">
    <name type="scientific">Segatella copri</name>
    <dbReference type="NCBI Taxonomy" id="165179"/>
    <lineage>
        <taxon>Bacteria</taxon>
        <taxon>Pseudomonadati</taxon>
        <taxon>Bacteroidota</taxon>
        <taxon>Bacteroidia</taxon>
        <taxon>Bacteroidales</taxon>
        <taxon>Prevotellaceae</taxon>
        <taxon>Segatella</taxon>
    </lineage>
</organism>
<protein>
    <submittedName>
        <fullName evidence="2">SMI1/KNR4 family protein</fullName>
    </submittedName>
</protein>
<accession>A0A6G1TZL0</accession>
<comment type="caution">
    <text evidence="2">The sequence shown here is derived from an EMBL/GenBank/DDBJ whole genome shotgun (WGS) entry which is preliminary data.</text>
</comment>
<evidence type="ECO:0000259" key="1">
    <source>
        <dbReference type="Pfam" id="PF09346"/>
    </source>
</evidence>
<dbReference type="InterPro" id="IPR018958">
    <property type="entry name" value="Knr4/Smi1-like_dom"/>
</dbReference>
<sequence length="194" mass="22362">MKDYSEIKELLLKFSFLGIENSKSTGAMLIGRAPHIAENAWLNRLYSPIDKIEIFKLEDGINKKIPASYVDFLTDFSNGLNILGDTLCLFGYRSNYMRTVDFSWQPYSLVSLNKYDKPRNSTEDMLFIGSYDWDGSLLYMTTDEKIHFCHTDDSTSLFVWDSLSSMLISELKRLYNIFDSHGIQIDDTQVTTPI</sequence>
<dbReference type="RefSeq" id="WP_153122511.1">
    <property type="nucleotide sequence ID" value="NZ_VZCB01000043.1"/>
</dbReference>
<dbReference type="Pfam" id="PF09346">
    <property type="entry name" value="SMI1_KNR4"/>
    <property type="match status" value="1"/>
</dbReference>
<dbReference type="AlphaFoldDB" id="A0A6G1TZL0"/>
<proteinExistence type="predicted"/>
<evidence type="ECO:0000313" key="3">
    <source>
        <dbReference type="Proteomes" id="UP000480425"/>
    </source>
</evidence>
<dbReference type="EMBL" id="VZCB01000043">
    <property type="protein sequence ID" value="MQN80220.1"/>
    <property type="molecule type" value="Genomic_DNA"/>
</dbReference>
<dbReference type="InterPro" id="IPR037883">
    <property type="entry name" value="Knr4/Smi1-like_sf"/>
</dbReference>
<dbReference type="Gene3D" id="3.40.1580.10">
    <property type="entry name" value="SMI1/KNR4-like"/>
    <property type="match status" value="1"/>
</dbReference>
<reference evidence="2 3" key="1">
    <citation type="submission" date="2019-09" db="EMBL/GenBank/DDBJ databases">
        <title>Distinct polysaccharide growth profiles of human intestinal Prevotella copri isolates.</title>
        <authorList>
            <person name="Fehlner-Peach H."/>
            <person name="Magnabosco C."/>
            <person name="Raghavan V."/>
            <person name="Scher J.U."/>
            <person name="Tett A."/>
            <person name="Cox L.M."/>
            <person name="Gottsegen C."/>
            <person name="Watters A."/>
            <person name="Wiltshire- Gordon J.D."/>
            <person name="Segata N."/>
            <person name="Bonneau R."/>
            <person name="Littman D.R."/>
        </authorList>
    </citation>
    <scope>NUCLEOTIDE SEQUENCE [LARGE SCALE GENOMIC DNA]</scope>
    <source>
        <strain evidence="3">iA622</strain>
    </source>
</reference>
<dbReference type="OrthoDB" id="1030979at2"/>
<gene>
    <name evidence="2" type="ORF">F7D73_04480</name>
</gene>